<keyword evidence="1" id="KW-0472">Membrane</keyword>
<dbReference type="Gene3D" id="1.20.1260.10">
    <property type="match status" value="1"/>
</dbReference>
<evidence type="ECO:0000313" key="2">
    <source>
        <dbReference type="EMBL" id="MBE1460103.1"/>
    </source>
</evidence>
<keyword evidence="3" id="KW-1185">Reference proteome</keyword>
<name>A0ABR9HM71_9ACTN</name>
<dbReference type="RefSeq" id="WP_191266453.1">
    <property type="nucleotide sequence ID" value="NZ_BMXJ01000001.1"/>
</dbReference>
<keyword evidence="1" id="KW-1133">Transmembrane helix</keyword>
<dbReference type="InterPro" id="IPR012347">
    <property type="entry name" value="Ferritin-like"/>
</dbReference>
<protein>
    <submittedName>
        <fullName evidence="2">Uncharacterized protein (DUF305 family)</fullName>
    </submittedName>
</protein>
<gene>
    <name evidence="2" type="ORF">H4W79_004317</name>
</gene>
<dbReference type="Proteomes" id="UP000598217">
    <property type="component" value="Unassembled WGS sequence"/>
</dbReference>
<sequence>MSSEHHSTDIKKVFRLPSRDTKMRTSHPLILTLASLGAIILITGGTVYFTLSPRSEPGGDADSNETSAEYAMESPSPYSEVDLGFISEMYLLRSQILKTMDSYEGGDPQIEILVSGVSSLYRQDLTTLEAIAEKWGEDMPNPDDVPMPTHEEIEPERWEVFADIDSDKQDEELLELMLAHQRSILLAVAKLEEGPSAEVDSLARSTSMHATMFITDLEDLQEQM</sequence>
<dbReference type="EMBL" id="JADBDY010000001">
    <property type="protein sequence ID" value="MBE1460103.1"/>
    <property type="molecule type" value="Genomic_DNA"/>
</dbReference>
<comment type="caution">
    <text evidence="2">The sequence shown here is derived from an EMBL/GenBank/DDBJ whole genome shotgun (WGS) entry which is preliminary data.</text>
</comment>
<keyword evidence="1" id="KW-0812">Transmembrane</keyword>
<evidence type="ECO:0000256" key="1">
    <source>
        <dbReference type="SAM" id="Phobius"/>
    </source>
</evidence>
<reference evidence="2 3" key="1">
    <citation type="submission" date="2020-10" db="EMBL/GenBank/DDBJ databases">
        <title>Sequencing the genomes of 1000 actinobacteria strains.</title>
        <authorList>
            <person name="Klenk H.-P."/>
        </authorList>
    </citation>
    <scope>NUCLEOTIDE SEQUENCE [LARGE SCALE GENOMIC DNA]</scope>
    <source>
        <strain evidence="2 3">DSM 45157</strain>
    </source>
</reference>
<evidence type="ECO:0000313" key="3">
    <source>
        <dbReference type="Proteomes" id="UP000598217"/>
    </source>
</evidence>
<feature type="transmembrane region" description="Helical" evidence="1">
    <location>
        <begin position="29"/>
        <end position="51"/>
    </location>
</feature>
<organism evidence="2 3">
    <name type="scientific">Nocardiopsis terrae</name>
    <dbReference type="NCBI Taxonomy" id="372655"/>
    <lineage>
        <taxon>Bacteria</taxon>
        <taxon>Bacillati</taxon>
        <taxon>Actinomycetota</taxon>
        <taxon>Actinomycetes</taxon>
        <taxon>Streptosporangiales</taxon>
        <taxon>Nocardiopsidaceae</taxon>
        <taxon>Nocardiopsis</taxon>
    </lineage>
</organism>
<accession>A0ABR9HM71</accession>
<proteinExistence type="predicted"/>